<accession>A0A6M1S3M0</accession>
<name>A0A6M1S3M0_9HYPH</name>
<comment type="caution">
    <text evidence="1">The sequence shown here is derived from an EMBL/GenBank/DDBJ whole genome shotgun (WGS) entry which is preliminary data.</text>
</comment>
<evidence type="ECO:0000313" key="1">
    <source>
        <dbReference type="EMBL" id="NGO62988.1"/>
    </source>
</evidence>
<evidence type="ECO:0000313" key="2">
    <source>
        <dbReference type="Proteomes" id="UP000477849"/>
    </source>
</evidence>
<reference evidence="1 2" key="1">
    <citation type="submission" date="2020-02" db="EMBL/GenBank/DDBJ databases">
        <title>Genome sequence of the type strain CCBAU10050 of Rhizobium daejeonense.</title>
        <authorList>
            <person name="Gao J."/>
            <person name="Sun J."/>
        </authorList>
    </citation>
    <scope>NUCLEOTIDE SEQUENCE [LARGE SCALE GENOMIC DNA]</scope>
    <source>
        <strain evidence="1 2">CCBAU10050</strain>
    </source>
</reference>
<sequence>MNDPFALERFVLAQGPVYDHVLAELRNGRKTSHWMWFVFPQVNGLGTSPMAQKYAISSLEEATAYLDHPVLGPRLWECCNILMTTEGLSAEDIFGYPDVLKLRSSMTLFSKAAPAPNIFGGILEKYYGGEPDPGTLPLIR</sequence>
<dbReference type="InterPro" id="IPR036287">
    <property type="entry name" value="Rv1873-like_sf"/>
</dbReference>
<organism evidence="1 2">
    <name type="scientific">Rhizobium daejeonense</name>
    <dbReference type="NCBI Taxonomy" id="240521"/>
    <lineage>
        <taxon>Bacteria</taxon>
        <taxon>Pseudomonadati</taxon>
        <taxon>Pseudomonadota</taxon>
        <taxon>Alphaproteobacteria</taxon>
        <taxon>Hyphomicrobiales</taxon>
        <taxon>Rhizobiaceae</taxon>
        <taxon>Rhizobium/Agrobacterium group</taxon>
        <taxon>Rhizobium</taxon>
    </lineage>
</organism>
<dbReference type="Gene3D" id="1.25.40.380">
    <property type="entry name" value="Protein of unknown function DUF1810"/>
    <property type="match status" value="1"/>
</dbReference>
<keyword evidence="2" id="KW-1185">Reference proteome</keyword>
<dbReference type="RefSeq" id="WP_163899459.1">
    <property type="nucleotide sequence ID" value="NZ_CP048427.1"/>
</dbReference>
<dbReference type="Proteomes" id="UP000477849">
    <property type="component" value="Unassembled WGS sequence"/>
</dbReference>
<dbReference type="InterPro" id="IPR014937">
    <property type="entry name" value="DUF1810"/>
</dbReference>
<dbReference type="AlphaFoldDB" id="A0A6M1S3M0"/>
<dbReference type="PIRSF" id="PIRSF008546">
    <property type="entry name" value="UCP008546"/>
    <property type="match status" value="1"/>
</dbReference>
<gene>
    <name evidence="1" type="ORF">G6N76_04835</name>
</gene>
<dbReference type="EMBL" id="JAAKZH010000001">
    <property type="protein sequence ID" value="NGO62988.1"/>
    <property type="molecule type" value="Genomic_DNA"/>
</dbReference>
<protein>
    <submittedName>
        <fullName evidence="1">DUF1810 domain-containing protein</fullName>
    </submittedName>
</protein>
<proteinExistence type="predicted"/>
<dbReference type="Pfam" id="PF08837">
    <property type="entry name" value="DUF1810"/>
    <property type="match status" value="1"/>
</dbReference>
<dbReference type="SUPFAM" id="SSF140736">
    <property type="entry name" value="Rv1873-like"/>
    <property type="match status" value="1"/>
</dbReference>